<keyword evidence="2" id="KW-0808">Transferase</keyword>
<protein>
    <submittedName>
        <fullName evidence="4">Thymidylate synthase</fullName>
    </submittedName>
</protein>
<name>E1IC42_9CHLR</name>
<dbReference type="STRING" id="765420.OSCT_0893"/>
<feature type="domain" description="Thymidylate synthase/dCMP hydroxymethylase" evidence="3">
    <location>
        <begin position="254"/>
        <end position="422"/>
    </location>
</feature>
<gene>
    <name evidence="4" type="ORF">OSCT_0893</name>
</gene>
<dbReference type="InterPro" id="IPR023451">
    <property type="entry name" value="Thymidate_synth/dCMP_Mease_dom"/>
</dbReference>
<evidence type="ECO:0000256" key="2">
    <source>
        <dbReference type="ARBA" id="ARBA00022679"/>
    </source>
</evidence>
<dbReference type="GO" id="GO:0032259">
    <property type="term" value="P:methylation"/>
    <property type="evidence" value="ECO:0007669"/>
    <property type="project" value="UniProtKB-KW"/>
</dbReference>
<sequence length="484" mass="52780">MAWPPFFAQSLSLGNPGSGVAICLLWTPQERVLPALNPDEYALVGNLYSRDGISFMLRTLLARPTIRTILLCGKDMTGSGTALLDLWEGQDAVRLHPEIPPAAVDLVRQNVTLHDARDLVRPEEIAALLHTLHCPAQPFAPAAQEFPYAEPVAASLPAAACGLLVRAATVREAYLHLIWNVLSFGVHGGTQHSSNQREILDVLTVVSAEPGDPAAFSHAEWMPFTRASLGERLPNGGYSGYLGQILTANPAEGVSYTYGARLRTFDGQIDQVAAICADLRSAATSRRALAVLWNPHQDAGSANPPCLNLVQARLRPAPGEATPRLFLTVYFRSHDIFRAWPANAYALRALQALIAEELGGVELGDLAILSHSAHIYAHDWEAAAELLAQHYRPQNPRLIHDQRGAFVIVLEPPVISVRHYSPAGEHLQTFRGNSARELSRQIAPYIGEMSHALYLGQELQKAEIALALGRPDSFHQDRPLTLES</sequence>
<organism evidence="4 5">
    <name type="scientific">Oscillochloris trichoides DG-6</name>
    <dbReference type="NCBI Taxonomy" id="765420"/>
    <lineage>
        <taxon>Bacteria</taxon>
        <taxon>Bacillati</taxon>
        <taxon>Chloroflexota</taxon>
        <taxon>Chloroflexia</taxon>
        <taxon>Chloroflexales</taxon>
        <taxon>Chloroflexineae</taxon>
        <taxon>Oscillochloridaceae</taxon>
        <taxon>Oscillochloris</taxon>
    </lineage>
</organism>
<dbReference type="eggNOG" id="COG0207">
    <property type="taxonomic scope" value="Bacteria"/>
</dbReference>
<reference evidence="4 5" key="1">
    <citation type="journal article" date="2011" name="J. Bacteriol.">
        <title>Draft genome sequence of the anoxygenic filamentous phototrophic bacterium Oscillochloris trichoides subsp. DG-6.</title>
        <authorList>
            <person name="Kuznetsov B.B."/>
            <person name="Ivanovsky R.N."/>
            <person name="Keppen O.I."/>
            <person name="Sukhacheva M.V."/>
            <person name="Bumazhkin B.K."/>
            <person name="Patutina E.O."/>
            <person name="Beletsky A.V."/>
            <person name="Mardanov A.V."/>
            <person name="Baslerov R.V."/>
            <person name="Panteleeva A.N."/>
            <person name="Kolganova T.V."/>
            <person name="Ravin N.V."/>
            <person name="Skryabin K.G."/>
        </authorList>
    </citation>
    <scope>NUCLEOTIDE SEQUENCE [LARGE SCALE GENOMIC DNA]</scope>
    <source>
        <strain evidence="4 5">DG-6</strain>
    </source>
</reference>
<evidence type="ECO:0000313" key="4">
    <source>
        <dbReference type="EMBL" id="EFO81232.1"/>
    </source>
</evidence>
<dbReference type="CDD" id="cd00351">
    <property type="entry name" value="TS_Pyrimidine_HMase"/>
    <property type="match status" value="1"/>
</dbReference>
<comment type="caution">
    <text evidence="4">The sequence shown here is derived from an EMBL/GenBank/DDBJ whole genome shotgun (WGS) entry which is preliminary data.</text>
</comment>
<dbReference type="Proteomes" id="UP000054010">
    <property type="component" value="Unassembled WGS sequence"/>
</dbReference>
<dbReference type="InterPro" id="IPR045097">
    <property type="entry name" value="Thymidate_synth/dCMP_Mease"/>
</dbReference>
<evidence type="ECO:0000313" key="5">
    <source>
        <dbReference type="Proteomes" id="UP000054010"/>
    </source>
</evidence>
<dbReference type="InterPro" id="IPR036926">
    <property type="entry name" value="Thymidate_synth/dCMP_Mease_sf"/>
</dbReference>
<dbReference type="GO" id="GO:0006231">
    <property type="term" value="P:dTMP biosynthetic process"/>
    <property type="evidence" value="ECO:0007669"/>
    <property type="project" value="TreeGrafter"/>
</dbReference>
<proteinExistence type="predicted"/>
<dbReference type="OrthoDB" id="9774633at2"/>
<dbReference type="PANTHER" id="PTHR11548">
    <property type="entry name" value="THYMIDYLATE SYNTHASE 1"/>
    <property type="match status" value="1"/>
</dbReference>
<dbReference type="PANTHER" id="PTHR11548:SF1">
    <property type="entry name" value="THYMIDYLATE SYNTHASE 1"/>
    <property type="match status" value="1"/>
</dbReference>
<dbReference type="Pfam" id="PF00303">
    <property type="entry name" value="Thymidylat_synt"/>
    <property type="match status" value="1"/>
</dbReference>
<accession>E1IC42</accession>
<evidence type="ECO:0000256" key="1">
    <source>
        <dbReference type="ARBA" id="ARBA00022603"/>
    </source>
</evidence>
<keyword evidence="5" id="KW-1185">Reference proteome</keyword>
<keyword evidence="1" id="KW-0489">Methyltransferase</keyword>
<dbReference type="GO" id="GO:0004799">
    <property type="term" value="F:thymidylate synthase activity"/>
    <property type="evidence" value="ECO:0007669"/>
    <property type="project" value="TreeGrafter"/>
</dbReference>
<dbReference type="EMBL" id="ADVR01000019">
    <property type="protein sequence ID" value="EFO81232.1"/>
    <property type="molecule type" value="Genomic_DNA"/>
</dbReference>
<evidence type="ECO:0000259" key="3">
    <source>
        <dbReference type="Pfam" id="PF00303"/>
    </source>
</evidence>
<dbReference type="AlphaFoldDB" id="E1IC42"/>
<dbReference type="Gene3D" id="3.30.572.10">
    <property type="entry name" value="Thymidylate synthase/dCMP hydroxymethylase domain"/>
    <property type="match status" value="1"/>
</dbReference>
<dbReference type="HOGENOM" id="CLU_042142_0_0_0"/>
<dbReference type="SUPFAM" id="SSF55831">
    <property type="entry name" value="Thymidylate synthase/dCMP hydroxymethylase"/>
    <property type="match status" value="1"/>
</dbReference>
<dbReference type="GO" id="GO:0005829">
    <property type="term" value="C:cytosol"/>
    <property type="evidence" value="ECO:0007669"/>
    <property type="project" value="TreeGrafter"/>
</dbReference>